<dbReference type="Proteomes" id="UP000695000">
    <property type="component" value="Unplaced"/>
</dbReference>
<protein>
    <submittedName>
        <fullName evidence="5">Larval cuticle protein 8-like</fullName>
    </submittedName>
</protein>
<proteinExistence type="predicted"/>
<dbReference type="Pfam" id="PF00379">
    <property type="entry name" value="Chitin_bind_4"/>
    <property type="match status" value="1"/>
</dbReference>
<accession>A0ABM1NFY4</accession>
<sequence length="152" mass="17035">MLQDRCWNIVSLWTIPIFIGDVLDYNIFTIITMYKKMFTKFLIVTLAVYIVAADEVGILHQESEFNQDGSYKFSYESQDGTKVSEVGSVKNVNNVDVHVAEGSYSYHGDDGKDVVVQYVADENGYRPQGDNIPASILKNLEVLATAKPAKEN</sequence>
<dbReference type="PANTHER" id="PTHR10380:SF173">
    <property type="entry name" value="CUTICULAR PROTEIN 47EF, ISOFORM C-RELATED"/>
    <property type="match status" value="1"/>
</dbReference>
<dbReference type="PROSITE" id="PS51155">
    <property type="entry name" value="CHIT_BIND_RR_2"/>
    <property type="match status" value="1"/>
</dbReference>
<evidence type="ECO:0000256" key="2">
    <source>
        <dbReference type="PROSITE-ProRule" id="PRU00497"/>
    </source>
</evidence>
<dbReference type="PROSITE" id="PS00233">
    <property type="entry name" value="CHIT_BIND_RR_1"/>
    <property type="match status" value="1"/>
</dbReference>
<feature type="transmembrane region" description="Helical" evidence="3">
    <location>
        <begin position="12"/>
        <end position="34"/>
    </location>
</feature>
<evidence type="ECO:0000256" key="3">
    <source>
        <dbReference type="SAM" id="Phobius"/>
    </source>
</evidence>
<dbReference type="InterPro" id="IPR031311">
    <property type="entry name" value="CHIT_BIND_RR_consensus"/>
</dbReference>
<dbReference type="InterPro" id="IPR000618">
    <property type="entry name" value="Insect_cuticle"/>
</dbReference>
<reference evidence="5" key="1">
    <citation type="submission" date="2025-08" db="UniProtKB">
        <authorList>
            <consortium name="RefSeq"/>
        </authorList>
    </citation>
    <scope>IDENTIFICATION</scope>
    <source>
        <tissue evidence="5">Whole Larva</tissue>
    </source>
</reference>
<dbReference type="RefSeq" id="XP_017785734.1">
    <property type="nucleotide sequence ID" value="XM_017930245.1"/>
</dbReference>
<evidence type="ECO:0000256" key="1">
    <source>
        <dbReference type="ARBA" id="ARBA00022460"/>
    </source>
</evidence>
<dbReference type="InterPro" id="IPR050468">
    <property type="entry name" value="Cuticle_Struct_Prot"/>
</dbReference>
<keyword evidence="1 2" id="KW-0193">Cuticle</keyword>
<dbReference type="PANTHER" id="PTHR10380">
    <property type="entry name" value="CUTICLE PROTEIN"/>
    <property type="match status" value="1"/>
</dbReference>
<evidence type="ECO:0000313" key="4">
    <source>
        <dbReference type="Proteomes" id="UP000695000"/>
    </source>
</evidence>
<keyword evidence="4" id="KW-1185">Reference proteome</keyword>
<keyword evidence="3" id="KW-0472">Membrane</keyword>
<dbReference type="GeneID" id="108568898"/>
<keyword evidence="3" id="KW-1133">Transmembrane helix</keyword>
<name>A0ABM1NFY4_NICVS</name>
<keyword evidence="3" id="KW-0812">Transmembrane</keyword>
<dbReference type="PRINTS" id="PR00947">
    <property type="entry name" value="CUTICLE"/>
</dbReference>
<evidence type="ECO:0000313" key="5">
    <source>
        <dbReference type="RefSeq" id="XP_017785734.1"/>
    </source>
</evidence>
<organism evidence="4 5">
    <name type="scientific">Nicrophorus vespilloides</name>
    <name type="common">Boreal carrion beetle</name>
    <dbReference type="NCBI Taxonomy" id="110193"/>
    <lineage>
        <taxon>Eukaryota</taxon>
        <taxon>Metazoa</taxon>
        <taxon>Ecdysozoa</taxon>
        <taxon>Arthropoda</taxon>
        <taxon>Hexapoda</taxon>
        <taxon>Insecta</taxon>
        <taxon>Pterygota</taxon>
        <taxon>Neoptera</taxon>
        <taxon>Endopterygota</taxon>
        <taxon>Coleoptera</taxon>
        <taxon>Polyphaga</taxon>
        <taxon>Staphyliniformia</taxon>
        <taxon>Silphidae</taxon>
        <taxon>Nicrophorinae</taxon>
        <taxon>Nicrophorus</taxon>
    </lineage>
</organism>
<gene>
    <name evidence="5" type="primary">LOC108568898</name>
</gene>